<dbReference type="EMBL" id="JAZHOV010000005">
    <property type="protein sequence ID" value="MEF2255571.1"/>
    <property type="molecule type" value="Genomic_DNA"/>
</dbReference>
<evidence type="ECO:0000313" key="2">
    <source>
        <dbReference type="Proteomes" id="UP001351900"/>
    </source>
</evidence>
<dbReference type="Proteomes" id="UP001351900">
    <property type="component" value="Unassembled WGS sequence"/>
</dbReference>
<dbReference type="RefSeq" id="WP_331791807.1">
    <property type="nucleotide sequence ID" value="NZ_BAAAUO010000011.1"/>
</dbReference>
<gene>
    <name evidence="1" type="ORF">V2V91_10570</name>
</gene>
<evidence type="ECO:0008006" key="3">
    <source>
        <dbReference type="Google" id="ProtNLM"/>
    </source>
</evidence>
<name>A0ABU7V7B6_9MICO</name>
<protein>
    <recommendedName>
        <fullName evidence="3">Magnesium transporter MgtE intracellular domain-containing protein</fullName>
    </recommendedName>
</protein>
<sequence>MTMLDTHTRDTDTPEAANLETTASRLDAAVAAISRLDPDSRAVAEEFALALDALSKEALTTIVRALREDPRGKELLFDLVDDPAVRMLLGMHGIIRMPDPAATAEATAPAPTASARPVAFVSLESLLRGPSATPTGACRTGASACGPEGCGCGGH</sequence>
<reference evidence="1 2" key="1">
    <citation type="submission" date="2024-01" db="EMBL/GenBank/DDBJ databases">
        <title>the genome sequence of strain Microbacterium schleiferi NBRC 15075.</title>
        <authorList>
            <person name="Ding Y."/>
            <person name="Zhang G."/>
        </authorList>
    </citation>
    <scope>NUCLEOTIDE SEQUENCE [LARGE SCALE GENOMIC DNA]</scope>
    <source>
        <strain evidence="1 2">NBRC 15075</strain>
    </source>
</reference>
<proteinExistence type="predicted"/>
<comment type="caution">
    <text evidence="1">The sequence shown here is derived from an EMBL/GenBank/DDBJ whole genome shotgun (WGS) entry which is preliminary data.</text>
</comment>
<accession>A0ABU7V7B6</accession>
<organism evidence="1 2">
    <name type="scientific">Microbacterium schleiferi</name>
    <dbReference type="NCBI Taxonomy" id="69362"/>
    <lineage>
        <taxon>Bacteria</taxon>
        <taxon>Bacillati</taxon>
        <taxon>Actinomycetota</taxon>
        <taxon>Actinomycetes</taxon>
        <taxon>Micrococcales</taxon>
        <taxon>Microbacteriaceae</taxon>
        <taxon>Microbacterium</taxon>
    </lineage>
</organism>
<keyword evidence="2" id="KW-1185">Reference proteome</keyword>
<evidence type="ECO:0000313" key="1">
    <source>
        <dbReference type="EMBL" id="MEF2255571.1"/>
    </source>
</evidence>